<dbReference type="InterPro" id="IPR019734">
    <property type="entry name" value="TPR_rpt"/>
</dbReference>
<evidence type="ECO:0000313" key="10">
    <source>
        <dbReference type="EMBL" id="OXS80401.1"/>
    </source>
</evidence>
<feature type="transmembrane region" description="Helical" evidence="8">
    <location>
        <begin position="286"/>
        <end position="304"/>
    </location>
</feature>
<dbReference type="Gene3D" id="1.20.1540.10">
    <property type="entry name" value="Rhomboid-like"/>
    <property type="match status" value="1"/>
</dbReference>
<sequence length="508" mass="56824">MTIGTDVMFWRLAYFLVVEQEYILIKMNQERSEMVLENRAVKEASFIRLVKKDLGWAVGLGQETEKSLWLAERFRKQTGKRTISMLNLIVSPHLPVDEFDRFLKPVEKGKIKVTSFLFAEKEISTPLQQLSAFVSPVPEESDFINGAEDEAAAYERAVLSHEVKRKEEEKRFFHYGKPFFTYLFTAVNILMFLLMTAAGGSTNTDVLLQFGAKFNPLILEGEWWRFITPVFLHIGLLHLLMNSMALFYLGTAVEQIYGRMRFLWIYLFSGFTGSLLSFLLTPNLSAGASGAIFGLFGALLFFGVTKPKLFFRTMGMNILVVIGINLAFGFTVPGIDNAGHIGGLLGGFLATGIVHFPKKRRPLQQLLFLAAASAAVAAGLIFGFGHGYAAVDAQSVNIRAAEALSEGDDEKAEQLLTEFVEGGGEPSAETHFYLGYIKMGAGELTEAQDHFSNAIDLRKNFHEAYYNLALIYADQGDRAQAVKAVENAIRYEPDEQVYQELLDRLNEE</sequence>
<feature type="domain" description="Peptidase S54 rhomboid" evidence="9">
    <location>
        <begin position="221"/>
        <end position="354"/>
    </location>
</feature>
<comment type="similarity">
    <text evidence="2">Belongs to the peptidase S54 family.</text>
</comment>
<keyword evidence="10" id="KW-0645">Protease</keyword>
<dbReference type="RefSeq" id="WP_045850973.1">
    <property type="nucleotide sequence ID" value="NZ_FTLX01000001.1"/>
</dbReference>
<evidence type="ECO:0000313" key="11">
    <source>
        <dbReference type="Proteomes" id="UP000215545"/>
    </source>
</evidence>
<dbReference type="InterPro" id="IPR035952">
    <property type="entry name" value="Rhomboid-like_sf"/>
</dbReference>
<keyword evidence="3 8" id="KW-0812">Transmembrane</keyword>
<keyword evidence="5 8" id="KW-1133">Transmembrane helix</keyword>
<dbReference type="GO" id="GO:0008233">
    <property type="term" value="F:peptidase activity"/>
    <property type="evidence" value="ECO:0007669"/>
    <property type="project" value="UniProtKB-KW"/>
</dbReference>
<protein>
    <submittedName>
        <fullName evidence="10">Rhomboid family intramembrane serine protease</fullName>
    </submittedName>
</protein>
<feature type="transmembrane region" description="Helical" evidence="8">
    <location>
        <begin position="338"/>
        <end position="354"/>
    </location>
</feature>
<gene>
    <name evidence="10" type="ORF">B1B05_02675</name>
</gene>
<evidence type="ECO:0000256" key="8">
    <source>
        <dbReference type="SAM" id="Phobius"/>
    </source>
</evidence>
<keyword evidence="11" id="KW-1185">Reference proteome</keyword>
<evidence type="ECO:0000256" key="2">
    <source>
        <dbReference type="ARBA" id="ARBA00009045"/>
    </source>
</evidence>
<keyword evidence="4" id="KW-0378">Hydrolase</keyword>
<dbReference type="InterPro" id="IPR011990">
    <property type="entry name" value="TPR-like_helical_dom_sf"/>
</dbReference>
<comment type="subcellular location">
    <subcellularLocation>
        <location evidence="1">Membrane</location>
        <topology evidence="1">Multi-pass membrane protein</topology>
    </subcellularLocation>
</comment>
<proteinExistence type="inferred from homology"/>
<dbReference type="InterPro" id="IPR050925">
    <property type="entry name" value="Rhomboid_protease_S54"/>
</dbReference>
<dbReference type="PANTHER" id="PTHR43731:SF14">
    <property type="entry name" value="PRESENILIN-ASSOCIATED RHOMBOID-LIKE PROTEIN, MITOCHONDRIAL"/>
    <property type="match status" value="1"/>
</dbReference>
<evidence type="ECO:0000256" key="6">
    <source>
        <dbReference type="ARBA" id="ARBA00023136"/>
    </source>
</evidence>
<keyword evidence="7" id="KW-0802">TPR repeat</keyword>
<feature type="transmembrane region" description="Helical" evidence="8">
    <location>
        <begin position="262"/>
        <end position="280"/>
    </location>
</feature>
<evidence type="ECO:0000256" key="5">
    <source>
        <dbReference type="ARBA" id="ARBA00022989"/>
    </source>
</evidence>
<dbReference type="SUPFAM" id="SSF48452">
    <property type="entry name" value="TPR-like"/>
    <property type="match status" value="1"/>
</dbReference>
<accession>A0ABX4EDZ7</accession>
<dbReference type="Proteomes" id="UP000215545">
    <property type="component" value="Unassembled WGS sequence"/>
</dbReference>
<dbReference type="PROSITE" id="PS50005">
    <property type="entry name" value="TPR"/>
    <property type="match status" value="2"/>
</dbReference>
<comment type="caution">
    <text evidence="10">The sequence shown here is derived from an EMBL/GenBank/DDBJ whole genome shotgun (WGS) entry which is preliminary data.</text>
</comment>
<feature type="transmembrane region" description="Helical" evidence="8">
    <location>
        <begin position="316"/>
        <end position="332"/>
    </location>
</feature>
<evidence type="ECO:0000259" key="9">
    <source>
        <dbReference type="Pfam" id="PF01694"/>
    </source>
</evidence>
<dbReference type="PANTHER" id="PTHR43731">
    <property type="entry name" value="RHOMBOID PROTEASE"/>
    <property type="match status" value="1"/>
</dbReference>
<feature type="repeat" description="TPR" evidence="7">
    <location>
        <begin position="428"/>
        <end position="461"/>
    </location>
</feature>
<keyword evidence="6 8" id="KW-0472">Membrane</keyword>
<evidence type="ECO:0000256" key="1">
    <source>
        <dbReference type="ARBA" id="ARBA00004141"/>
    </source>
</evidence>
<dbReference type="SUPFAM" id="SSF144091">
    <property type="entry name" value="Rhomboid-like"/>
    <property type="match status" value="1"/>
</dbReference>
<reference evidence="11" key="1">
    <citation type="submission" date="2017-03" db="EMBL/GenBank/DDBJ databases">
        <title>Bacillus sp. V-88(T) DSM27956, whole genome shotgun sequencing project.</title>
        <authorList>
            <person name="Dastager S.G."/>
            <person name="Neurgaonkar P.S."/>
            <person name="Dharne M.S."/>
        </authorList>
    </citation>
    <scope>NUCLEOTIDE SEQUENCE [LARGE SCALE GENOMIC DNA]</scope>
    <source>
        <strain evidence="11">DSM 25145</strain>
    </source>
</reference>
<evidence type="ECO:0000256" key="7">
    <source>
        <dbReference type="PROSITE-ProRule" id="PRU00339"/>
    </source>
</evidence>
<organism evidence="10 11">
    <name type="scientific">Domibacillus enclensis</name>
    <dbReference type="NCBI Taxonomy" id="1017273"/>
    <lineage>
        <taxon>Bacteria</taxon>
        <taxon>Bacillati</taxon>
        <taxon>Bacillota</taxon>
        <taxon>Bacilli</taxon>
        <taxon>Bacillales</taxon>
        <taxon>Bacillaceae</taxon>
        <taxon>Domibacillus</taxon>
    </lineage>
</organism>
<dbReference type="Pfam" id="PF01694">
    <property type="entry name" value="Rhomboid"/>
    <property type="match status" value="1"/>
</dbReference>
<feature type="repeat" description="TPR" evidence="7">
    <location>
        <begin position="462"/>
        <end position="495"/>
    </location>
</feature>
<dbReference type="InterPro" id="IPR022764">
    <property type="entry name" value="Peptidase_S54_rhomboid_dom"/>
</dbReference>
<dbReference type="Pfam" id="PF14559">
    <property type="entry name" value="TPR_19"/>
    <property type="match status" value="1"/>
</dbReference>
<feature type="transmembrane region" description="Helical" evidence="8">
    <location>
        <begin position="179"/>
        <end position="198"/>
    </location>
</feature>
<dbReference type="GO" id="GO:0006508">
    <property type="term" value="P:proteolysis"/>
    <property type="evidence" value="ECO:0007669"/>
    <property type="project" value="UniProtKB-KW"/>
</dbReference>
<dbReference type="SMART" id="SM00028">
    <property type="entry name" value="TPR"/>
    <property type="match status" value="2"/>
</dbReference>
<feature type="transmembrane region" description="Helical" evidence="8">
    <location>
        <begin position="226"/>
        <end position="250"/>
    </location>
</feature>
<dbReference type="Gene3D" id="1.25.40.10">
    <property type="entry name" value="Tetratricopeptide repeat domain"/>
    <property type="match status" value="1"/>
</dbReference>
<name>A0ABX4EDZ7_9BACI</name>
<evidence type="ECO:0000256" key="3">
    <source>
        <dbReference type="ARBA" id="ARBA00022692"/>
    </source>
</evidence>
<feature type="transmembrane region" description="Helical" evidence="8">
    <location>
        <begin position="366"/>
        <end position="389"/>
    </location>
</feature>
<dbReference type="EMBL" id="MWSK01000001">
    <property type="protein sequence ID" value="OXS80401.1"/>
    <property type="molecule type" value="Genomic_DNA"/>
</dbReference>
<evidence type="ECO:0000256" key="4">
    <source>
        <dbReference type="ARBA" id="ARBA00022801"/>
    </source>
</evidence>
<dbReference type="PROSITE" id="PS50293">
    <property type="entry name" value="TPR_REGION"/>
    <property type="match status" value="1"/>
</dbReference>